<sequence>METKLAKLKNEFKTKTAVLENTRITLKQEFIGIDEPINAIIDNMNSWFTLSKIQERPLVINLWGLTGVGKTSLIKRLIKLIDLENIFYRLDLGQTEGKNSITRSISDLCENSSAAPVIIALDEFQHTRTLDGPFRKEKEDKNRVIWELLDSGIIQHDMFRFGVWRLQETAQKLQHLLAAGITVKNGKVTNGKDLFFDETDTKESKSNLFLDVNNYEFIIELAGNVMGFHLKSDVEKVVLKMNGEETIQFLKKVVSNAQKPVKKDFSKALIFVLGNLDEAFTMSGDYAMDIDADDFYKSSKKITIFKIKKALKARFRDEQIARLGNIHIIYPSLHKKAYQKIIENELVKVSNNILKMTDIKLEFGTSIIQLIYNEGVYPTMGVRPVLTTINHLIKSKISVIISEVFNHNKEINNIQINYEEANSLKCDYKHEETVLFHQEFPIELNIQKNKSNKKDDMQSIVAVHESGHAILAALLMKTVPKYVYSNSVDDNFNGFVLTQFKWKYFSKKELIPRVAMILGGIAAEELIFGEDNKTAGSENDIEKATEMILTMLKKSGFGSTNLSYEIPSPNTNLHIHSKRIIEKEAKTLMEKAFKLAKSTLEKEQKLLIELANYLSDNRVIYKNKLELLIQDFATEKTVFIENGDHLYYRSHLKQLHKKITATNRQENEIQICLNKA</sequence>
<dbReference type="Gene3D" id="3.40.50.300">
    <property type="entry name" value="P-loop containing nucleotide triphosphate hydrolases"/>
    <property type="match status" value="1"/>
</dbReference>
<feature type="domain" description="Clp ATPase C-terminal" evidence="3">
    <location>
        <begin position="333"/>
        <end position="426"/>
    </location>
</feature>
<dbReference type="SUPFAM" id="SSF52540">
    <property type="entry name" value="P-loop containing nucleoside triphosphate hydrolases"/>
    <property type="match status" value="1"/>
</dbReference>
<dbReference type="GO" id="GO:0004176">
    <property type="term" value="F:ATP-dependent peptidase activity"/>
    <property type="evidence" value="ECO:0007669"/>
    <property type="project" value="InterPro"/>
</dbReference>
<protein>
    <recommendedName>
        <fullName evidence="3">Clp ATPase C-terminal domain-containing protein</fullName>
    </recommendedName>
</protein>
<dbReference type="Pfam" id="PF10431">
    <property type="entry name" value="ClpB_D2-small"/>
    <property type="match status" value="1"/>
</dbReference>
<reference evidence="4 5" key="1">
    <citation type="submission" date="2020-08" db="EMBL/GenBank/DDBJ databases">
        <title>Polaribacter sp. L12M9 isolated from gut of the Korean scallop.</title>
        <authorList>
            <person name="Jeong Y.S."/>
        </authorList>
    </citation>
    <scope>NUCLEOTIDE SEQUENCE [LARGE SCALE GENOMIC DNA]</scope>
    <source>
        <strain evidence="4 5">L12M9</strain>
    </source>
</reference>
<evidence type="ECO:0000256" key="2">
    <source>
        <dbReference type="ARBA" id="ARBA00022840"/>
    </source>
</evidence>
<dbReference type="Pfam" id="PF01434">
    <property type="entry name" value="Peptidase_M41"/>
    <property type="match status" value="1"/>
</dbReference>
<accession>A0A7G9L7I1</accession>
<dbReference type="PANTHER" id="PTHR23076:SF97">
    <property type="entry name" value="ATP-DEPENDENT ZINC METALLOPROTEASE YME1L1"/>
    <property type="match status" value="1"/>
</dbReference>
<dbReference type="InterPro" id="IPR037219">
    <property type="entry name" value="Peptidase_M41-like"/>
</dbReference>
<dbReference type="EMBL" id="CP060695">
    <property type="protein sequence ID" value="QNM84580.1"/>
    <property type="molecule type" value="Genomic_DNA"/>
</dbReference>
<evidence type="ECO:0000313" key="5">
    <source>
        <dbReference type="Proteomes" id="UP000515808"/>
    </source>
</evidence>
<keyword evidence="1" id="KW-0547">Nucleotide-binding</keyword>
<dbReference type="GO" id="GO:0006508">
    <property type="term" value="P:proteolysis"/>
    <property type="evidence" value="ECO:0007669"/>
    <property type="project" value="InterPro"/>
</dbReference>
<dbReference type="AlphaFoldDB" id="A0A7G9L7I1"/>
<proteinExistence type="predicted"/>
<evidence type="ECO:0000259" key="3">
    <source>
        <dbReference type="SMART" id="SM01086"/>
    </source>
</evidence>
<organism evidence="4 5">
    <name type="scientific">Polaribacter pectinis</name>
    <dbReference type="NCBI Taxonomy" id="2738844"/>
    <lineage>
        <taxon>Bacteria</taxon>
        <taxon>Pseudomonadati</taxon>
        <taxon>Bacteroidota</taxon>
        <taxon>Flavobacteriia</taxon>
        <taxon>Flavobacteriales</taxon>
        <taxon>Flavobacteriaceae</taxon>
    </lineage>
</organism>
<dbReference type="InterPro" id="IPR027417">
    <property type="entry name" value="P-loop_NTPase"/>
</dbReference>
<dbReference type="Gene3D" id="1.20.58.760">
    <property type="entry name" value="Peptidase M41"/>
    <property type="match status" value="1"/>
</dbReference>
<dbReference type="Gene3D" id="1.10.8.60">
    <property type="match status" value="1"/>
</dbReference>
<evidence type="ECO:0000256" key="1">
    <source>
        <dbReference type="ARBA" id="ARBA00022741"/>
    </source>
</evidence>
<dbReference type="Proteomes" id="UP000515808">
    <property type="component" value="Chromosome"/>
</dbReference>
<dbReference type="SMART" id="SM01086">
    <property type="entry name" value="ClpB_D2-small"/>
    <property type="match status" value="1"/>
</dbReference>
<dbReference type="InterPro" id="IPR019489">
    <property type="entry name" value="Clp_ATPase_C"/>
</dbReference>
<dbReference type="GO" id="GO:0004222">
    <property type="term" value="F:metalloendopeptidase activity"/>
    <property type="evidence" value="ECO:0007669"/>
    <property type="project" value="InterPro"/>
</dbReference>
<dbReference type="GO" id="GO:0005524">
    <property type="term" value="F:ATP binding"/>
    <property type="evidence" value="ECO:0007669"/>
    <property type="project" value="UniProtKB-KW"/>
</dbReference>
<dbReference type="SUPFAM" id="SSF140990">
    <property type="entry name" value="FtsH protease domain-like"/>
    <property type="match status" value="1"/>
</dbReference>
<dbReference type="PANTHER" id="PTHR23076">
    <property type="entry name" value="METALLOPROTEASE M41 FTSH"/>
    <property type="match status" value="1"/>
</dbReference>
<keyword evidence="5" id="KW-1185">Reference proteome</keyword>
<dbReference type="RefSeq" id="WP_187481509.1">
    <property type="nucleotide sequence ID" value="NZ_CP060695.1"/>
</dbReference>
<evidence type="ECO:0000313" key="4">
    <source>
        <dbReference type="EMBL" id="QNM84580.1"/>
    </source>
</evidence>
<name>A0A7G9L7I1_9FLAO</name>
<gene>
    <name evidence="4" type="ORF">H9W90_10265</name>
</gene>
<dbReference type="KEGG" id="ppec:H9W90_10265"/>
<keyword evidence="2" id="KW-0067">ATP-binding</keyword>
<dbReference type="InterPro" id="IPR000642">
    <property type="entry name" value="Peptidase_M41"/>
</dbReference>